<keyword evidence="2" id="KW-1133">Transmembrane helix</keyword>
<proteinExistence type="predicted"/>
<organism evidence="3 4">
    <name type="scientific">candidate division WWE3 bacterium</name>
    <dbReference type="NCBI Taxonomy" id="2053526"/>
    <lineage>
        <taxon>Bacteria</taxon>
        <taxon>Katanobacteria</taxon>
    </lineage>
</organism>
<evidence type="ECO:0000256" key="1">
    <source>
        <dbReference type="SAM" id="MobiDB-lite"/>
    </source>
</evidence>
<evidence type="ECO:0000313" key="3">
    <source>
        <dbReference type="EMBL" id="NMB69593.1"/>
    </source>
</evidence>
<feature type="compositionally biased region" description="Polar residues" evidence="1">
    <location>
        <begin position="1"/>
        <end position="14"/>
    </location>
</feature>
<evidence type="ECO:0000313" key="4">
    <source>
        <dbReference type="Proteomes" id="UP000526033"/>
    </source>
</evidence>
<reference evidence="3 4" key="1">
    <citation type="journal article" date="2020" name="Biotechnol. Biofuels">
        <title>New insights from the biogas microbiome by comprehensive genome-resolved metagenomics of nearly 1600 species originating from multiple anaerobic digesters.</title>
        <authorList>
            <person name="Campanaro S."/>
            <person name="Treu L."/>
            <person name="Rodriguez-R L.M."/>
            <person name="Kovalovszki A."/>
            <person name="Ziels R.M."/>
            <person name="Maus I."/>
            <person name="Zhu X."/>
            <person name="Kougias P.G."/>
            <person name="Basile A."/>
            <person name="Luo G."/>
            <person name="Schluter A."/>
            <person name="Konstantinidis K.T."/>
            <person name="Angelidaki I."/>
        </authorList>
    </citation>
    <scope>NUCLEOTIDE SEQUENCE [LARGE SCALE GENOMIC DNA]</scope>
    <source>
        <strain evidence="3">AS27yjCOA_165</strain>
    </source>
</reference>
<gene>
    <name evidence="3" type="ORF">GYA27_00095</name>
</gene>
<feature type="transmembrane region" description="Helical" evidence="2">
    <location>
        <begin position="38"/>
        <end position="59"/>
    </location>
</feature>
<keyword evidence="2" id="KW-0472">Membrane</keyword>
<keyword evidence="2" id="KW-0812">Transmembrane</keyword>
<feature type="region of interest" description="Disordered" evidence="1">
    <location>
        <begin position="1"/>
        <end position="20"/>
    </location>
</feature>
<dbReference type="AlphaFoldDB" id="A0A7X9HGH8"/>
<dbReference type="EMBL" id="JAAZNL010000002">
    <property type="protein sequence ID" value="NMB69593.1"/>
    <property type="molecule type" value="Genomic_DNA"/>
</dbReference>
<sequence length="424" mass="48908">MEDTINTPQPTQPEESLEELGTKRDFQIRQKKIFFRKVVAVLIILSIIGIGLFVSYIILQRQRTTAPTKPVVLEEVPEEPEKPEDIWELHRDDNLKVFLKIPPEAKLYTYTNPSKVEIVYARNETDFSKINEQTLTDGYIFRVTPLSLGVRDISKITEIKRESFRIQCPESATISDAQDSLVDTIDAKFFTVSNCNVEYIVSYVPRFGIYYEIAQIFRGDIGVGQQHRAKTQELLAAFRFFPEDSPKPYDPNVTYYHDKYNFSIKYPDNMDTSCCDLEGPAKANNQTEDKDTGKLLVAAYLPTYKDKNNFDGFGLFLQVLSRRDKIPFQDYLTEQKQRLYEDYKVVTGNDPVGTEEDIQVGKFTGHVLRGYHWQGTDIIYVDLSAELKIQAYLAVVVKNISGEEFSQVMNKILESFEYYPKLTK</sequence>
<name>A0A7X9HGH8_UNCKA</name>
<dbReference type="Proteomes" id="UP000526033">
    <property type="component" value="Unassembled WGS sequence"/>
</dbReference>
<comment type="caution">
    <text evidence="3">The sequence shown here is derived from an EMBL/GenBank/DDBJ whole genome shotgun (WGS) entry which is preliminary data.</text>
</comment>
<accession>A0A7X9HGH8</accession>
<protein>
    <submittedName>
        <fullName evidence="3">Uncharacterized protein</fullName>
    </submittedName>
</protein>
<evidence type="ECO:0000256" key="2">
    <source>
        <dbReference type="SAM" id="Phobius"/>
    </source>
</evidence>